<reference evidence="2 3" key="1">
    <citation type="submission" date="2018-08" db="EMBL/GenBank/DDBJ databases">
        <title>Murine metabolic-syndrome-specific gut microbial biobank.</title>
        <authorList>
            <person name="Liu C."/>
        </authorList>
    </citation>
    <scope>NUCLEOTIDE SEQUENCE [LARGE SCALE GENOMIC DNA]</scope>
    <source>
        <strain evidence="2 3">28</strain>
    </source>
</reference>
<protein>
    <submittedName>
        <fullName evidence="2">SprT domain-containing protein</fullName>
    </submittedName>
</protein>
<dbReference type="Pfam" id="PF10263">
    <property type="entry name" value="SprT-like"/>
    <property type="match status" value="1"/>
</dbReference>
<dbReference type="SMART" id="SM00731">
    <property type="entry name" value="SprT"/>
    <property type="match status" value="1"/>
</dbReference>
<dbReference type="AlphaFoldDB" id="A0A845QJ36"/>
<name>A0A845QJ36_9FIRM</name>
<dbReference type="EMBL" id="QXWK01000004">
    <property type="protein sequence ID" value="NBH60697.1"/>
    <property type="molecule type" value="Genomic_DNA"/>
</dbReference>
<dbReference type="InterPro" id="IPR006640">
    <property type="entry name" value="SprT-like_domain"/>
</dbReference>
<organism evidence="2 3">
    <name type="scientific">Anaerotruncus colihominis</name>
    <dbReference type="NCBI Taxonomy" id="169435"/>
    <lineage>
        <taxon>Bacteria</taxon>
        <taxon>Bacillati</taxon>
        <taxon>Bacillota</taxon>
        <taxon>Clostridia</taxon>
        <taxon>Eubacteriales</taxon>
        <taxon>Oscillospiraceae</taxon>
        <taxon>Anaerotruncus</taxon>
    </lineage>
</organism>
<gene>
    <name evidence="2" type="ORF">D0435_03285</name>
</gene>
<keyword evidence="3" id="KW-1185">Reference proteome</keyword>
<comment type="caution">
    <text evidence="2">The sequence shown here is derived from an EMBL/GenBank/DDBJ whole genome shotgun (WGS) entry which is preliminary data.</text>
</comment>
<dbReference type="GO" id="GO:0006950">
    <property type="term" value="P:response to stress"/>
    <property type="evidence" value="ECO:0007669"/>
    <property type="project" value="UniProtKB-ARBA"/>
</dbReference>
<feature type="domain" description="SprT-like" evidence="1">
    <location>
        <begin position="22"/>
        <end position="185"/>
    </location>
</feature>
<sequence length="187" mass="21624">MKQEAFCYIRMKSMIEFEHRIRVLMKEAEEELRSIGIKPSSKILEIKANHRAKKRLGCCKVEKKGLGQVFRIEISTALADARDKALKQVILHELLHTCPGCFNHGTKWKKLAKMVNQTYGYHIQRMSTSEELGITTPAAEQRVHYKYCIRCKRCGSTSYRMRKSRVVDEPQKYRCAKCGGALEVDQI</sequence>
<proteinExistence type="predicted"/>
<accession>A0A845QJ36</accession>
<evidence type="ECO:0000313" key="3">
    <source>
        <dbReference type="Proteomes" id="UP000446866"/>
    </source>
</evidence>
<dbReference type="Gene3D" id="3.30.2010.10">
    <property type="entry name" value="Metalloproteases ('zincins'), catalytic domain"/>
    <property type="match status" value="1"/>
</dbReference>
<evidence type="ECO:0000313" key="2">
    <source>
        <dbReference type="EMBL" id="NBH60697.1"/>
    </source>
</evidence>
<dbReference type="Proteomes" id="UP000446866">
    <property type="component" value="Unassembled WGS sequence"/>
</dbReference>
<evidence type="ECO:0000259" key="1">
    <source>
        <dbReference type="SMART" id="SM00731"/>
    </source>
</evidence>